<name>A0AAE0S833_9BIVA</name>
<dbReference type="EMBL" id="JAEAOA010000559">
    <property type="protein sequence ID" value="KAK3586914.1"/>
    <property type="molecule type" value="Genomic_DNA"/>
</dbReference>
<protein>
    <submittedName>
        <fullName evidence="2">Uncharacterized protein</fullName>
    </submittedName>
</protein>
<reference evidence="2" key="3">
    <citation type="submission" date="2023-05" db="EMBL/GenBank/DDBJ databases">
        <authorList>
            <person name="Smith C.H."/>
        </authorList>
    </citation>
    <scope>NUCLEOTIDE SEQUENCE</scope>
    <source>
        <strain evidence="2">CHS0354</strain>
        <tissue evidence="2">Mantle</tissue>
    </source>
</reference>
<keyword evidence="1" id="KW-0175">Coiled coil</keyword>
<evidence type="ECO:0000313" key="3">
    <source>
        <dbReference type="Proteomes" id="UP001195483"/>
    </source>
</evidence>
<sequence length="204" mass="24170">MESKAEGSIGDNPNSGSSLVLINQRYGYNHVERFRFRNMFMKILEELRMRRVSDRENEKRIQELVQEKFMLEKKADQESQRCLVLEECHASETRDACMKLEDRMRELKAEATQQQIHRTVVEKENDMYKDQLQALQLTNYSLERKVRELEVKLQLQICSLEKHLGQLTDFENKYSTVVQQGKQLAEFQGALEKQGLYWTQDCIL</sequence>
<feature type="coiled-coil region" evidence="1">
    <location>
        <begin position="61"/>
        <end position="152"/>
    </location>
</feature>
<gene>
    <name evidence="2" type="ORF">CHS0354_008510</name>
</gene>
<reference evidence="2" key="2">
    <citation type="journal article" date="2021" name="Genome Biol. Evol.">
        <title>Developing a high-quality reference genome for a parasitic bivalve with doubly uniparental inheritance (Bivalvia: Unionida).</title>
        <authorList>
            <person name="Smith C.H."/>
        </authorList>
    </citation>
    <scope>NUCLEOTIDE SEQUENCE</scope>
    <source>
        <strain evidence="2">CHS0354</strain>
        <tissue evidence="2">Mantle</tissue>
    </source>
</reference>
<dbReference type="Proteomes" id="UP001195483">
    <property type="component" value="Unassembled WGS sequence"/>
</dbReference>
<dbReference type="InterPro" id="IPR031650">
    <property type="entry name" value="CCDC73"/>
</dbReference>
<dbReference type="Pfam" id="PF15818">
    <property type="entry name" value="CCDC73"/>
    <property type="match status" value="1"/>
</dbReference>
<evidence type="ECO:0000313" key="2">
    <source>
        <dbReference type="EMBL" id="KAK3586914.1"/>
    </source>
</evidence>
<dbReference type="AlphaFoldDB" id="A0AAE0S833"/>
<organism evidence="2 3">
    <name type="scientific">Potamilus streckersoni</name>
    <dbReference type="NCBI Taxonomy" id="2493646"/>
    <lineage>
        <taxon>Eukaryota</taxon>
        <taxon>Metazoa</taxon>
        <taxon>Spiralia</taxon>
        <taxon>Lophotrochozoa</taxon>
        <taxon>Mollusca</taxon>
        <taxon>Bivalvia</taxon>
        <taxon>Autobranchia</taxon>
        <taxon>Heteroconchia</taxon>
        <taxon>Palaeoheterodonta</taxon>
        <taxon>Unionida</taxon>
        <taxon>Unionoidea</taxon>
        <taxon>Unionidae</taxon>
        <taxon>Ambleminae</taxon>
        <taxon>Lampsilini</taxon>
        <taxon>Potamilus</taxon>
    </lineage>
</organism>
<dbReference type="PANTHER" id="PTHR28660:SF1">
    <property type="entry name" value="COILED-COIL DOMAIN-CONTAINING PROTEIN 73"/>
    <property type="match status" value="1"/>
</dbReference>
<evidence type="ECO:0000256" key="1">
    <source>
        <dbReference type="SAM" id="Coils"/>
    </source>
</evidence>
<keyword evidence="3" id="KW-1185">Reference proteome</keyword>
<accession>A0AAE0S833</accession>
<comment type="caution">
    <text evidence="2">The sequence shown here is derived from an EMBL/GenBank/DDBJ whole genome shotgun (WGS) entry which is preliminary data.</text>
</comment>
<proteinExistence type="predicted"/>
<reference evidence="2" key="1">
    <citation type="journal article" date="2021" name="Genome Biol. Evol.">
        <title>A High-Quality Reference Genome for a Parasitic Bivalve with Doubly Uniparental Inheritance (Bivalvia: Unionida).</title>
        <authorList>
            <person name="Smith C.H."/>
        </authorList>
    </citation>
    <scope>NUCLEOTIDE SEQUENCE</scope>
    <source>
        <strain evidence="2">CHS0354</strain>
    </source>
</reference>
<dbReference type="PANTHER" id="PTHR28660">
    <property type="entry name" value="COILED-COIL DOMAIN-CONTAINING PROTEIN 73"/>
    <property type="match status" value="1"/>
</dbReference>